<evidence type="ECO:0000256" key="1">
    <source>
        <dbReference type="SAM" id="MobiDB-lite"/>
    </source>
</evidence>
<reference evidence="3" key="2">
    <citation type="submission" date="2019-10" db="EMBL/GenBank/DDBJ databases">
        <title>A de novo genome assembly of a pear dwarfing rootstock.</title>
        <authorList>
            <person name="Wang F."/>
            <person name="Wang J."/>
            <person name="Li S."/>
            <person name="Zhang Y."/>
            <person name="Fang M."/>
            <person name="Ma L."/>
            <person name="Zhao Y."/>
            <person name="Jiang S."/>
        </authorList>
    </citation>
    <scope>NUCLEOTIDE SEQUENCE [LARGE SCALE GENOMIC DNA]</scope>
</reference>
<accession>A0A5N5GTR9</accession>
<dbReference type="EMBL" id="SMOL01000402">
    <property type="protein sequence ID" value="KAB2616580.1"/>
    <property type="molecule type" value="Genomic_DNA"/>
</dbReference>
<feature type="region of interest" description="Disordered" evidence="1">
    <location>
        <begin position="75"/>
        <end position="94"/>
    </location>
</feature>
<keyword evidence="3" id="KW-1185">Reference proteome</keyword>
<organism evidence="2 3">
    <name type="scientific">Pyrus ussuriensis x Pyrus communis</name>
    <dbReference type="NCBI Taxonomy" id="2448454"/>
    <lineage>
        <taxon>Eukaryota</taxon>
        <taxon>Viridiplantae</taxon>
        <taxon>Streptophyta</taxon>
        <taxon>Embryophyta</taxon>
        <taxon>Tracheophyta</taxon>
        <taxon>Spermatophyta</taxon>
        <taxon>Magnoliopsida</taxon>
        <taxon>eudicotyledons</taxon>
        <taxon>Gunneridae</taxon>
        <taxon>Pentapetalae</taxon>
        <taxon>rosids</taxon>
        <taxon>fabids</taxon>
        <taxon>Rosales</taxon>
        <taxon>Rosaceae</taxon>
        <taxon>Amygdaloideae</taxon>
        <taxon>Maleae</taxon>
        <taxon>Pyrus</taxon>
    </lineage>
</organism>
<comment type="caution">
    <text evidence="2">The sequence shown here is derived from an EMBL/GenBank/DDBJ whole genome shotgun (WGS) entry which is preliminary data.</text>
</comment>
<reference evidence="2 3" key="3">
    <citation type="submission" date="2019-11" db="EMBL/GenBank/DDBJ databases">
        <title>A de novo genome assembly of a pear dwarfing rootstock.</title>
        <authorList>
            <person name="Wang F."/>
            <person name="Wang J."/>
            <person name="Li S."/>
            <person name="Zhang Y."/>
            <person name="Fang M."/>
            <person name="Ma L."/>
            <person name="Zhao Y."/>
            <person name="Jiang S."/>
        </authorList>
    </citation>
    <scope>NUCLEOTIDE SEQUENCE [LARGE SCALE GENOMIC DNA]</scope>
    <source>
        <strain evidence="2">S2</strain>
        <tissue evidence="2">Leaf</tissue>
    </source>
</reference>
<dbReference type="AlphaFoldDB" id="A0A5N5GTR9"/>
<reference evidence="2 3" key="1">
    <citation type="submission" date="2019-09" db="EMBL/GenBank/DDBJ databases">
        <authorList>
            <person name="Ou C."/>
        </authorList>
    </citation>
    <scope>NUCLEOTIDE SEQUENCE [LARGE SCALE GENOMIC DNA]</scope>
    <source>
        <strain evidence="2">S2</strain>
        <tissue evidence="2">Leaf</tissue>
    </source>
</reference>
<sequence>MDPKDKSHPKSPPTSAKFDLKLIGLSAFRPKMSEPLLGSQPIPSFTSPLIDFKAFSSVKPLGAFDFVEKVSIPTSSMGSGDANMVVPPQPLECL</sequence>
<evidence type="ECO:0000313" key="2">
    <source>
        <dbReference type="EMBL" id="KAB2616580.1"/>
    </source>
</evidence>
<protein>
    <submittedName>
        <fullName evidence="2">Heat stress transcription factor A-2d-like</fullName>
    </submittedName>
</protein>
<name>A0A5N5GTR9_9ROSA</name>
<evidence type="ECO:0000313" key="3">
    <source>
        <dbReference type="Proteomes" id="UP000327157"/>
    </source>
</evidence>
<dbReference type="Proteomes" id="UP000327157">
    <property type="component" value="Chromosome 3"/>
</dbReference>
<gene>
    <name evidence="2" type="ORF">D8674_023168</name>
</gene>
<proteinExistence type="predicted"/>
<dbReference type="OrthoDB" id="10496727at2759"/>